<evidence type="ECO:0000256" key="1">
    <source>
        <dbReference type="SAM" id="Phobius"/>
    </source>
</evidence>
<feature type="transmembrane region" description="Helical" evidence="1">
    <location>
        <begin position="44"/>
        <end position="66"/>
    </location>
</feature>
<protein>
    <submittedName>
        <fullName evidence="2">Uncharacterized protein</fullName>
    </submittedName>
</protein>
<keyword evidence="3" id="KW-1185">Reference proteome</keyword>
<feature type="transmembrane region" description="Helical" evidence="1">
    <location>
        <begin position="18"/>
        <end position="38"/>
    </location>
</feature>
<evidence type="ECO:0000313" key="2">
    <source>
        <dbReference type="EMBL" id="QJX00231.1"/>
    </source>
</evidence>
<dbReference type="EMBL" id="CP053452">
    <property type="protein sequence ID" value="QJX00231.1"/>
    <property type="molecule type" value="Genomic_DNA"/>
</dbReference>
<reference evidence="3" key="1">
    <citation type="submission" date="2020-05" db="EMBL/GenBank/DDBJ databases">
        <title>Frigoriglobus tundricola gen. nov., sp. nov., a psychrotolerant cellulolytic planctomycete of the family Gemmataceae with two divergent copies of 16S rRNA gene.</title>
        <authorList>
            <person name="Kulichevskaya I.S."/>
            <person name="Ivanova A.A."/>
            <person name="Naumoff D.G."/>
            <person name="Beletsky A.V."/>
            <person name="Rijpstra W.I.C."/>
            <person name="Sinninghe Damste J.S."/>
            <person name="Mardanov A.V."/>
            <person name="Ravin N.V."/>
            <person name="Dedysh S.N."/>
        </authorList>
    </citation>
    <scope>NUCLEOTIDE SEQUENCE [LARGE SCALE GENOMIC DNA]</scope>
    <source>
        <strain evidence="3">PL17</strain>
    </source>
</reference>
<organism evidence="2 3">
    <name type="scientific">Frigoriglobus tundricola</name>
    <dbReference type="NCBI Taxonomy" id="2774151"/>
    <lineage>
        <taxon>Bacteria</taxon>
        <taxon>Pseudomonadati</taxon>
        <taxon>Planctomycetota</taxon>
        <taxon>Planctomycetia</taxon>
        <taxon>Gemmatales</taxon>
        <taxon>Gemmataceae</taxon>
        <taxon>Frigoriglobus</taxon>
    </lineage>
</organism>
<keyword evidence="1" id="KW-0472">Membrane</keyword>
<dbReference type="KEGG" id="ftj:FTUN_7855"/>
<name>A0A6M5Z3Y9_9BACT</name>
<gene>
    <name evidence="2" type="ORF">FTUN_7855</name>
</gene>
<sequence>MTTYETDGRTESIADRMLPVVAVLGAAAGAVIGATLGAKMGTSFPLFCCTFGTLIGSVSASSMWYLSARLWEPGSRAEGRPASVPATRDQYVLSRKWRGSASR</sequence>
<keyword evidence="1" id="KW-1133">Transmembrane helix</keyword>
<dbReference type="Proteomes" id="UP000503447">
    <property type="component" value="Chromosome"/>
</dbReference>
<evidence type="ECO:0000313" key="3">
    <source>
        <dbReference type="Proteomes" id="UP000503447"/>
    </source>
</evidence>
<accession>A0A6M5Z3Y9</accession>
<dbReference type="AlphaFoldDB" id="A0A6M5Z3Y9"/>
<proteinExistence type="predicted"/>
<keyword evidence="1" id="KW-0812">Transmembrane</keyword>